<dbReference type="AlphaFoldDB" id="A0A0E0MFV7"/>
<reference evidence="1" key="2">
    <citation type="submission" date="2018-05" db="EMBL/GenBank/DDBJ databases">
        <title>OpunRS2 (Oryza punctata Reference Sequence Version 2).</title>
        <authorList>
            <person name="Zhang J."/>
            <person name="Kudrna D."/>
            <person name="Lee S."/>
            <person name="Talag J."/>
            <person name="Welchert J."/>
            <person name="Wing R.A."/>
        </authorList>
    </citation>
    <scope>NUCLEOTIDE SEQUENCE [LARGE SCALE GENOMIC DNA]</scope>
</reference>
<reference evidence="1" key="1">
    <citation type="submission" date="2015-04" db="UniProtKB">
        <authorList>
            <consortium name="EnsemblPlants"/>
        </authorList>
    </citation>
    <scope>IDENTIFICATION</scope>
</reference>
<evidence type="ECO:0000313" key="2">
    <source>
        <dbReference type="Proteomes" id="UP000026962"/>
    </source>
</evidence>
<keyword evidence="2" id="KW-1185">Reference proteome</keyword>
<dbReference type="Proteomes" id="UP000026962">
    <property type="component" value="Chromosome 11"/>
</dbReference>
<protein>
    <submittedName>
        <fullName evidence="1">Uncharacterized protein</fullName>
    </submittedName>
</protein>
<accession>A0A0E0MFV7</accession>
<sequence>MNATVGSPSEPSGGAVTVASLDEIREVAEDPRASEGEGLRVVVTGVRVNQAEELHALVRDHVEAKLWSVTVDEADAMAALRAAAYGAARLEALSRALDAVVRDTEDGVPVPATGPRFTLLRELAGNVSRRQPPPPFLPRRYAAAGVEAADIGRQAKEISQERFFPDRWTSPESLECSMDYFRQTAEKARARSAALLGMTIPFEDPPIVIHILDASSWEARYYSDSRASV</sequence>
<dbReference type="Gramene" id="OPUNC11G12680.1">
    <property type="protein sequence ID" value="OPUNC11G12680.1"/>
    <property type="gene ID" value="OPUNC11G12680"/>
</dbReference>
<dbReference type="EnsemblPlants" id="OPUNC11G12680.1">
    <property type="protein sequence ID" value="OPUNC11G12680.1"/>
    <property type="gene ID" value="OPUNC11G12680"/>
</dbReference>
<name>A0A0E0MFV7_ORYPU</name>
<organism evidence="1">
    <name type="scientific">Oryza punctata</name>
    <name type="common">Red rice</name>
    <dbReference type="NCBI Taxonomy" id="4537"/>
    <lineage>
        <taxon>Eukaryota</taxon>
        <taxon>Viridiplantae</taxon>
        <taxon>Streptophyta</taxon>
        <taxon>Embryophyta</taxon>
        <taxon>Tracheophyta</taxon>
        <taxon>Spermatophyta</taxon>
        <taxon>Magnoliopsida</taxon>
        <taxon>Liliopsida</taxon>
        <taxon>Poales</taxon>
        <taxon>Poaceae</taxon>
        <taxon>BOP clade</taxon>
        <taxon>Oryzoideae</taxon>
        <taxon>Oryzeae</taxon>
        <taxon>Oryzinae</taxon>
        <taxon>Oryza</taxon>
    </lineage>
</organism>
<dbReference type="HOGENOM" id="CLU_1279312_0_0_1"/>
<dbReference type="OMA" id="SQERFFP"/>
<proteinExistence type="predicted"/>
<evidence type="ECO:0000313" key="1">
    <source>
        <dbReference type="EnsemblPlants" id="OPUNC11G12680.1"/>
    </source>
</evidence>